<evidence type="ECO:0000259" key="2">
    <source>
        <dbReference type="Pfam" id="PF07596"/>
    </source>
</evidence>
<keyword evidence="4" id="KW-1185">Reference proteome</keyword>
<dbReference type="EMBL" id="FOQD01000018">
    <property type="protein sequence ID" value="SFJ30979.1"/>
    <property type="molecule type" value="Genomic_DNA"/>
</dbReference>
<sequence length="345" mass="37047">MPFIPRHRRAGFTLIELLVVIAVVAVLVSLLLPAVQQARMAAQRSQCKNNLKQLGLALHNYHEAHSAFPPGVVAPKYQTQQDPSGICWRAMLLPYVEAQATYNNMADIMGKAITFDDIRPWNYATDDGFLNPYPFPTLFVCPSDPLSASDSIKSNYIGVYDGSGVVDLVSTPGDYSSYPYTYASTVGTMKSLNRGMFGVNVARKMRDVTDGASQTWIAGEQDGNDNNKYALGIIGGGADAPAVFGGGNPTILRNQDLTDIVNACTSMTSGSPAYLECINNATTVANAWLAQTGGVWTSFSSRHGPGIANMLMTDGSVHTISGKSIDAKVFENLSNRNDGNLVGQF</sequence>
<protein>
    <submittedName>
        <fullName evidence="3">Prepilin-type N-terminal cleavage/methylation domain-containing protein/prepilin-type processing-associated H-X9-DG domain-containing protein</fullName>
    </submittedName>
</protein>
<dbReference type="PROSITE" id="PS00409">
    <property type="entry name" value="PROKAR_NTER_METHYL"/>
    <property type="match status" value="1"/>
</dbReference>
<reference evidence="4" key="1">
    <citation type="submission" date="2016-10" db="EMBL/GenBank/DDBJ databases">
        <authorList>
            <person name="Varghese N."/>
            <person name="Submissions S."/>
        </authorList>
    </citation>
    <scope>NUCLEOTIDE SEQUENCE [LARGE SCALE GENOMIC DNA]</scope>
    <source>
        <strain evidence="4">DSM 26348</strain>
    </source>
</reference>
<dbReference type="Gene3D" id="3.30.700.10">
    <property type="entry name" value="Glycoprotein, Type 4 Pilin"/>
    <property type="match status" value="1"/>
</dbReference>
<dbReference type="AlphaFoldDB" id="A0A1I3QBL0"/>
<dbReference type="STRING" id="1576369.SAMN05421753_11825"/>
<dbReference type="NCBIfam" id="TIGR02532">
    <property type="entry name" value="IV_pilin_GFxxxE"/>
    <property type="match status" value="1"/>
</dbReference>
<evidence type="ECO:0000313" key="4">
    <source>
        <dbReference type="Proteomes" id="UP000199518"/>
    </source>
</evidence>
<dbReference type="InterPro" id="IPR011453">
    <property type="entry name" value="DUF1559"/>
</dbReference>
<evidence type="ECO:0000313" key="3">
    <source>
        <dbReference type="EMBL" id="SFJ30979.1"/>
    </source>
</evidence>
<dbReference type="InterPro" id="IPR045584">
    <property type="entry name" value="Pilin-like"/>
</dbReference>
<dbReference type="Pfam" id="PF07963">
    <property type="entry name" value="N_methyl"/>
    <property type="match status" value="1"/>
</dbReference>
<dbReference type="NCBIfam" id="TIGR04294">
    <property type="entry name" value="pre_pil_HX9DG"/>
    <property type="match status" value="1"/>
</dbReference>
<feature type="transmembrane region" description="Helical" evidence="1">
    <location>
        <begin position="12"/>
        <end position="35"/>
    </location>
</feature>
<dbReference type="Pfam" id="PF07596">
    <property type="entry name" value="SBP_bac_10"/>
    <property type="match status" value="1"/>
</dbReference>
<organism evidence="3 4">
    <name type="scientific">Planctomicrobium piriforme</name>
    <dbReference type="NCBI Taxonomy" id="1576369"/>
    <lineage>
        <taxon>Bacteria</taxon>
        <taxon>Pseudomonadati</taxon>
        <taxon>Planctomycetota</taxon>
        <taxon>Planctomycetia</taxon>
        <taxon>Planctomycetales</taxon>
        <taxon>Planctomycetaceae</taxon>
        <taxon>Planctomicrobium</taxon>
    </lineage>
</organism>
<dbReference type="RefSeq" id="WP_092055027.1">
    <property type="nucleotide sequence ID" value="NZ_FOQD01000018.1"/>
</dbReference>
<name>A0A1I3QBL0_9PLAN</name>
<dbReference type="PANTHER" id="PTHR30093:SF2">
    <property type="entry name" value="TYPE II SECRETION SYSTEM PROTEIN H"/>
    <property type="match status" value="1"/>
</dbReference>
<keyword evidence="1" id="KW-0472">Membrane</keyword>
<evidence type="ECO:0000256" key="1">
    <source>
        <dbReference type="SAM" id="Phobius"/>
    </source>
</evidence>
<keyword evidence="1" id="KW-0812">Transmembrane</keyword>
<proteinExistence type="predicted"/>
<dbReference type="InterPro" id="IPR027558">
    <property type="entry name" value="Pre_pil_HX9DG_C"/>
</dbReference>
<gene>
    <name evidence="3" type="ORF">SAMN05421753_11825</name>
</gene>
<accession>A0A1I3QBL0</accession>
<dbReference type="Proteomes" id="UP000199518">
    <property type="component" value="Unassembled WGS sequence"/>
</dbReference>
<keyword evidence="1" id="KW-1133">Transmembrane helix</keyword>
<dbReference type="OrthoDB" id="255848at2"/>
<dbReference type="SUPFAM" id="SSF54523">
    <property type="entry name" value="Pili subunits"/>
    <property type="match status" value="1"/>
</dbReference>
<dbReference type="PANTHER" id="PTHR30093">
    <property type="entry name" value="GENERAL SECRETION PATHWAY PROTEIN G"/>
    <property type="match status" value="1"/>
</dbReference>
<dbReference type="InterPro" id="IPR012902">
    <property type="entry name" value="N_methyl_site"/>
</dbReference>
<feature type="domain" description="DUF1559" evidence="2">
    <location>
        <begin position="36"/>
        <end position="321"/>
    </location>
</feature>